<proteinExistence type="predicted"/>
<name>A0A9D4ETZ5_DREPO</name>
<keyword evidence="3" id="KW-0732">Signal</keyword>
<feature type="transmembrane region" description="Helical" evidence="2">
    <location>
        <begin position="70"/>
        <end position="90"/>
    </location>
</feature>
<feature type="chain" id="PRO_5038439938" evidence="3">
    <location>
        <begin position="16"/>
        <end position="778"/>
    </location>
</feature>
<feature type="compositionally biased region" description="Polar residues" evidence="1">
    <location>
        <begin position="540"/>
        <end position="555"/>
    </location>
</feature>
<keyword evidence="2" id="KW-0812">Transmembrane</keyword>
<feature type="region of interest" description="Disordered" evidence="1">
    <location>
        <begin position="281"/>
        <end position="456"/>
    </location>
</feature>
<accession>A0A9D4ETZ5</accession>
<feature type="compositionally biased region" description="Basic and acidic residues" evidence="1">
    <location>
        <begin position="506"/>
        <end position="517"/>
    </location>
</feature>
<gene>
    <name evidence="4" type="ORF">DPMN_163810</name>
</gene>
<evidence type="ECO:0000313" key="5">
    <source>
        <dbReference type="Proteomes" id="UP000828390"/>
    </source>
</evidence>
<sequence length="778" mass="84764">MALLVLFHLFSLCCAAISESRSLLVALLVLFHLFSLCCAAISEPRCLLVALLVLFHLFSLRCAAISESRSLLVALLVLFHLFSLCCAAISEPRCLLVALLVLFHLFSLCCAAISESRGLLVTLLVLFHLFSLHCAAISESRSLLVALLVQFHLFSLCCAAISESRGLLVTLLVLFHLFSLHCAAISESRSLLVALLVLFHLFSLCCAAISESRSLLVALLVLFHLFSLCCAAISESRGLLVTLLVLFLVVLPLLAFLAFLLYYFRHSLQAWWHSRFDKTAKNQNRPARPSRPPPKTDPHPSSRRDPPPPPSKPLARPLAEQPGPHHEVSGKSGIDKSKPKSKPMASVQISHPVLTDSTHEDSKAHIQTSPVADHKKIQRPPPPKLPLKVSKQDNKGKTPGGACDTKTEPGTSESKSRFGPIFKIPSFSKADKLSTPKPEQSADTDPASGNVVKKRELTRNISNPVLISTTDRRSKHLVKAENHSVAQIQLADRQASVEAPPLPPHIDLKRSESDIARRNRPLPPRPVSMPESESGEEPNVTVSSGRKSAVFTSNSPRMPQRPPPPPIKPGIDSTRKTIEDELAKLDSINITIPDMNSRPSTPKAVHPKTKDIKPKPRPGAQKTTSSDAQKPLPPAKSPAVRSKSDSNKLEDVSKPKEQRTDIKPGGDFEVKKPIFIPKARPGLGKTKAKTETPKENITEIKRKISTDSLDEDPNAGSASVAGLSRIFDTQTKPLLSESALAEPKDKGLKKTVSQGSAKAPMTPPKPRPGVKFVRSVDV</sequence>
<feature type="transmembrane region" description="Helical" evidence="2">
    <location>
        <begin position="216"/>
        <end position="234"/>
    </location>
</feature>
<feature type="transmembrane region" description="Helical" evidence="2">
    <location>
        <begin position="25"/>
        <end position="58"/>
    </location>
</feature>
<keyword evidence="2" id="KW-1133">Transmembrane helix</keyword>
<feature type="compositionally biased region" description="Basic and acidic residues" evidence="1">
    <location>
        <begin position="573"/>
        <end position="584"/>
    </location>
</feature>
<dbReference type="AlphaFoldDB" id="A0A9D4ETZ5"/>
<keyword evidence="5" id="KW-1185">Reference proteome</keyword>
<feature type="region of interest" description="Disordered" evidence="1">
    <location>
        <begin position="703"/>
        <end position="722"/>
    </location>
</feature>
<feature type="signal peptide" evidence="3">
    <location>
        <begin position="1"/>
        <end position="15"/>
    </location>
</feature>
<feature type="compositionally biased region" description="Basic and acidic residues" evidence="1">
    <location>
        <begin position="642"/>
        <end position="672"/>
    </location>
</feature>
<feature type="region of interest" description="Disordered" evidence="1">
    <location>
        <begin position="491"/>
        <end position="695"/>
    </location>
</feature>
<reference evidence="4" key="1">
    <citation type="journal article" date="2019" name="bioRxiv">
        <title>The Genome of the Zebra Mussel, Dreissena polymorpha: A Resource for Invasive Species Research.</title>
        <authorList>
            <person name="McCartney M.A."/>
            <person name="Auch B."/>
            <person name="Kono T."/>
            <person name="Mallez S."/>
            <person name="Zhang Y."/>
            <person name="Obille A."/>
            <person name="Becker A."/>
            <person name="Abrahante J.E."/>
            <person name="Garbe J."/>
            <person name="Badalamenti J.P."/>
            <person name="Herman A."/>
            <person name="Mangelson H."/>
            <person name="Liachko I."/>
            <person name="Sullivan S."/>
            <person name="Sone E.D."/>
            <person name="Koren S."/>
            <person name="Silverstein K.A.T."/>
            <person name="Beckman K.B."/>
            <person name="Gohl D.M."/>
        </authorList>
    </citation>
    <scope>NUCLEOTIDE SEQUENCE</scope>
    <source>
        <strain evidence="4">Duluth1</strain>
        <tissue evidence="4">Whole animal</tissue>
    </source>
</reference>
<comment type="caution">
    <text evidence="4">The sequence shown here is derived from an EMBL/GenBank/DDBJ whole genome shotgun (WGS) entry which is preliminary data.</text>
</comment>
<feature type="transmembrane region" description="Helical" evidence="2">
    <location>
        <begin position="240"/>
        <end position="264"/>
    </location>
</feature>
<feature type="transmembrane region" description="Helical" evidence="2">
    <location>
        <begin position="144"/>
        <end position="161"/>
    </location>
</feature>
<reference evidence="4" key="2">
    <citation type="submission" date="2020-11" db="EMBL/GenBank/DDBJ databases">
        <authorList>
            <person name="McCartney M.A."/>
            <person name="Auch B."/>
            <person name="Kono T."/>
            <person name="Mallez S."/>
            <person name="Becker A."/>
            <person name="Gohl D.M."/>
            <person name="Silverstein K.A.T."/>
            <person name="Koren S."/>
            <person name="Bechman K.B."/>
            <person name="Herman A."/>
            <person name="Abrahante J.E."/>
            <person name="Garbe J."/>
        </authorList>
    </citation>
    <scope>NUCLEOTIDE SEQUENCE</scope>
    <source>
        <strain evidence="4">Duluth1</strain>
        <tissue evidence="4">Whole animal</tissue>
    </source>
</reference>
<evidence type="ECO:0000256" key="3">
    <source>
        <dbReference type="SAM" id="SignalP"/>
    </source>
</evidence>
<feature type="transmembrane region" description="Helical" evidence="2">
    <location>
        <begin position="168"/>
        <end position="186"/>
    </location>
</feature>
<evidence type="ECO:0000313" key="4">
    <source>
        <dbReference type="EMBL" id="KAH3785716.1"/>
    </source>
</evidence>
<feature type="compositionally biased region" description="Basic and acidic residues" evidence="1">
    <location>
        <begin position="323"/>
        <end position="338"/>
    </location>
</feature>
<feature type="compositionally biased region" description="Basic and acidic residues" evidence="1">
    <location>
        <begin position="294"/>
        <end position="306"/>
    </location>
</feature>
<feature type="compositionally biased region" description="Pro residues" evidence="1">
    <location>
        <begin position="559"/>
        <end position="568"/>
    </location>
</feature>
<feature type="region of interest" description="Disordered" evidence="1">
    <location>
        <begin position="736"/>
        <end position="778"/>
    </location>
</feature>
<feature type="transmembrane region" description="Helical" evidence="2">
    <location>
        <begin position="192"/>
        <end position="209"/>
    </location>
</feature>
<evidence type="ECO:0000256" key="1">
    <source>
        <dbReference type="SAM" id="MobiDB-lite"/>
    </source>
</evidence>
<feature type="transmembrane region" description="Helical" evidence="2">
    <location>
        <begin position="96"/>
        <end position="113"/>
    </location>
</feature>
<dbReference type="EMBL" id="JAIWYP010000008">
    <property type="protein sequence ID" value="KAH3785716.1"/>
    <property type="molecule type" value="Genomic_DNA"/>
</dbReference>
<organism evidence="4 5">
    <name type="scientific">Dreissena polymorpha</name>
    <name type="common">Zebra mussel</name>
    <name type="synonym">Mytilus polymorpha</name>
    <dbReference type="NCBI Taxonomy" id="45954"/>
    <lineage>
        <taxon>Eukaryota</taxon>
        <taxon>Metazoa</taxon>
        <taxon>Spiralia</taxon>
        <taxon>Lophotrochozoa</taxon>
        <taxon>Mollusca</taxon>
        <taxon>Bivalvia</taxon>
        <taxon>Autobranchia</taxon>
        <taxon>Heteroconchia</taxon>
        <taxon>Euheterodonta</taxon>
        <taxon>Imparidentia</taxon>
        <taxon>Neoheterodontei</taxon>
        <taxon>Myida</taxon>
        <taxon>Dreissenoidea</taxon>
        <taxon>Dreissenidae</taxon>
        <taxon>Dreissena</taxon>
    </lineage>
</organism>
<protein>
    <submittedName>
        <fullName evidence="4">Uncharacterized protein</fullName>
    </submittedName>
</protein>
<evidence type="ECO:0000256" key="2">
    <source>
        <dbReference type="SAM" id="Phobius"/>
    </source>
</evidence>
<feature type="transmembrane region" description="Helical" evidence="2">
    <location>
        <begin position="120"/>
        <end position="138"/>
    </location>
</feature>
<keyword evidence="2" id="KW-0472">Membrane</keyword>
<dbReference type="Proteomes" id="UP000828390">
    <property type="component" value="Unassembled WGS sequence"/>
</dbReference>